<feature type="domain" description="Ketoreductase" evidence="4">
    <location>
        <begin position="3"/>
        <end position="181"/>
    </location>
</feature>
<evidence type="ECO:0000256" key="2">
    <source>
        <dbReference type="ARBA" id="ARBA00023002"/>
    </source>
</evidence>
<proteinExistence type="inferred from homology"/>
<dbReference type="Pfam" id="PF00106">
    <property type="entry name" value="adh_short"/>
    <property type="match status" value="1"/>
</dbReference>
<reference evidence="5 6" key="1">
    <citation type="submission" date="2018-03" db="EMBL/GenBank/DDBJ databases">
        <title>Genomic Encyclopedia of Archaeal and Bacterial Type Strains, Phase II (KMG-II): from individual species to whole genera.</title>
        <authorList>
            <person name="Goeker M."/>
        </authorList>
    </citation>
    <scope>NUCLEOTIDE SEQUENCE [LARGE SCALE GENOMIC DNA]</scope>
    <source>
        <strain evidence="5 6">DSM 18107</strain>
    </source>
</reference>
<dbReference type="PRINTS" id="PR00080">
    <property type="entry name" value="SDRFAMILY"/>
</dbReference>
<dbReference type="Proteomes" id="UP000240978">
    <property type="component" value="Unassembled WGS sequence"/>
</dbReference>
<evidence type="ECO:0000259" key="4">
    <source>
        <dbReference type="SMART" id="SM00822"/>
    </source>
</evidence>
<dbReference type="InterPro" id="IPR051911">
    <property type="entry name" value="SDR_oxidoreductase"/>
</dbReference>
<comment type="caution">
    <text evidence="5">The sequence shown here is derived from an EMBL/GenBank/DDBJ whole genome shotgun (WGS) entry which is preliminary data.</text>
</comment>
<evidence type="ECO:0000313" key="6">
    <source>
        <dbReference type="Proteomes" id="UP000240978"/>
    </source>
</evidence>
<name>A0A2P8G0N7_9BACT</name>
<dbReference type="PANTHER" id="PTHR43976">
    <property type="entry name" value="SHORT CHAIN DEHYDROGENASE"/>
    <property type="match status" value="1"/>
</dbReference>
<keyword evidence="6" id="KW-1185">Reference proteome</keyword>
<evidence type="ECO:0000256" key="1">
    <source>
        <dbReference type="ARBA" id="ARBA00006484"/>
    </source>
</evidence>
<dbReference type="RefSeq" id="WP_106603892.1">
    <property type="nucleotide sequence ID" value="NZ_PYGK01000009.1"/>
</dbReference>
<dbReference type="InterPro" id="IPR002347">
    <property type="entry name" value="SDR_fam"/>
</dbReference>
<dbReference type="InterPro" id="IPR057326">
    <property type="entry name" value="KR_dom"/>
</dbReference>
<dbReference type="EMBL" id="PYGK01000009">
    <property type="protein sequence ID" value="PSL27538.1"/>
    <property type="molecule type" value="Genomic_DNA"/>
</dbReference>
<protein>
    <submittedName>
        <fullName evidence="5">NADP-dependent 3-hydroxy acid dehydrogenase YdfG</fullName>
    </submittedName>
</protein>
<dbReference type="PANTHER" id="PTHR43976:SF16">
    <property type="entry name" value="SHORT-CHAIN DEHYDROGENASE_REDUCTASE FAMILY PROTEIN"/>
    <property type="match status" value="1"/>
</dbReference>
<dbReference type="Gene3D" id="3.40.50.720">
    <property type="entry name" value="NAD(P)-binding Rossmann-like Domain"/>
    <property type="match status" value="1"/>
</dbReference>
<dbReference type="SMART" id="SM00822">
    <property type="entry name" value="PKS_KR"/>
    <property type="match status" value="1"/>
</dbReference>
<dbReference type="SUPFAM" id="SSF51735">
    <property type="entry name" value="NAD(P)-binding Rossmann-fold domains"/>
    <property type="match status" value="1"/>
</dbReference>
<evidence type="ECO:0000313" key="5">
    <source>
        <dbReference type="EMBL" id="PSL27538.1"/>
    </source>
</evidence>
<evidence type="ECO:0000256" key="3">
    <source>
        <dbReference type="RuleBase" id="RU000363"/>
    </source>
</evidence>
<dbReference type="AlphaFoldDB" id="A0A2P8G0N7"/>
<comment type="similarity">
    <text evidence="1 3">Belongs to the short-chain dehydrogenases/reductases (SDR) family.</text>
</comment>
<keyword evidence="2" id="KW-0560">Oxidoreductase</keyword>
<sequence>MSNTIFITGASSGLGKATAKLFQSKGWHVIATMRKPQEEKELSLLENVTLLPLDVTSLSSIEECVRTATSQFTIDVVFNNAGYGLVGPLETLSDEQITNLLNTDLLGVIRVTKAFMPHFREKGAGLFINTSSIGGMITFPLNALYHAAKWGLEGLAESLHFELSKLGIGIKNILPGGIRTDFVGRSMAFGTLNTAPYQAILDKANEAFSEVMKPEQLTPPEIIAETVYEAATDRKDQLRYIAGEDGKQFYATRTRIGADAFREQFDQLFFGKQ</sequence>
<dbReference type="PRINTS" id="PR00081">
    <property type="entry name" value="GDHRDH"/>
</dbReference>
<dbReference type="OrthoDB" id="1235794at2"/>
<dbReference type="InterPro" id="IPR036291">
    <property type="entry name" value="NAD(P)-bd_dom_sf"/>
</dbReference>
<dbReference type="GO" id="GO:0016491">
    <property type="term" value="F:oxidoreductase activity"/>
    <property type="evidence" value="ECO:0007669"/>
    <property type="project" value="UniProtKB-KW"/>
</dbReference>
<accession>A0A2P8G0N7</accession>
<dbReference type="CDD" id="cd05374">
    <property type="entry name" value="17beta-HSD-like_SDR_c"/>
    <property type="match status" value="1"/>
</dbReference>
<organism evidence="5 6">
    <name type="scientific">Chitinophaga ginsengisoli</name>
    <dbReference type="NCBI Taxonomy" id="363837"/>
    <lineage>
        <taxon>Bacteria</taxon>
        <taxon>Pseudomonadati</taxon>
        <taxon>Bacteroidota</taxon>
        <taxon>Chitinophagia</taxon>
        <taxon>Chitinophagales</taxon>
        <taxon>Chitinophagaceae</taxon>
        <taxon>Chitinophaga</taxon>
    </lineage>
</organism>
<gene>
    <name evidence="5" type="ORF">CLV42_10972</name>
</gene>